<gene>
    <name evidence="1" type="ORF">RDB_LOCUS179660</name>
</gene>
<dbReference type="Gene3D" id="1.25.40.10">
    <property type="entry name" value="Tetratricopeptide repeat domain"/>
    <property type="match status" value="2"/>
</dbReference>
<dbReference type="EMBL" id="CAJNJQ010006433">
    <property type="protein sequence ID" value="CAE7228198.1"/>
    <property type="molecule type" value="Genomic_DNA"/>
</dbReference>
<evidence type="ECO:0000313" key="1">
    <source>
        <dbReference type="EMBL" id="CAE7228198.1"/>
    </source>
</evidence>
<organism evidence="1 2">
    <name type="scientific">Rhizoctonia solani</name>
    <dbReference type="NCBI Taxonomy" id="456999"/>
    <lineage>
        <taxon>Eukaryota</taxon>
        <taxon>Fungi</taxon>
        <taxon>Dikarya</taxon>
        <taxon>Basidiomycota</taxon>
        <taxon>Agaricomycotina</taxon>
        <taxon>Agaricomycetes</taxon>
        <taxon>Cantharellales</taxon>
        <taxon>Ceratobasidiaceae</taxon>
        <taxon>Rhizoctonia</taxon>
    </lineage>
</organism>
<evidence type="ECO:0008006" key="3">
    <source>
        <dbReference type="Google" id="ProtNLM"/>
    </source>
</evidence>
<accession>A0A8H3EB76</accession>
<reference evidence="1" key="1">
    <citation type="submission" date="2021-01" db="EMBL/GenBank/DDBJ databases">
        <authorList>
            <person name="Kaushik A."/>
        </authorList>
    </citation>
    <scope>NUCLEOTIDE SEQUENCE</scope>
    <source>
        <strain evidence="1">AG5</strain>
    </source>
</reference>
<dbReference type="Pfam" id="PF13424">
    <property type="entry name" value="TPR_12"/>
    <property type="match status" value="2"/>
</dbReference>
<dbReference type="Pfam" id="PF13374">
    <property type="entry name" value="TPR_10"/>
    <property type="match status" value="1"/>
</dbReference>
<dbReference type="InterPro" id="IPR011990">
    <property type="entry name" value="TPR-like_helical_dom_sf"/>
</dbReference>
<dbReference type="PRINTS" id="PR00381">
    <property type="entry name" value="KINESINLIGHT"/>
</dbReference>
<name>A0A8H3EB76_9AGAM</name>
<dbReference type="InterPro" id="IPR027417">
    <property type="entry name" value="P-loop_NTPase"/>
</dbReference>
<dbReference type="InterPro" id="IPR019734">
    <property type="entry name" value="TPR_rpt"/>
</dbReference>
<dbReference type="Proteomes" id="UP000663827">
    <property type="component" value="Unassembled WGS sequence"/>
</dbReference>
<proteinExistence type="predicted"/>
<dbReference type="PANTHER" id="PTHR46082:SF11">
    <property type="entry name" value="AAA+ ATPASE DOMAIN-CONTAINING PROTEIN-RELATED"/>
    <property type="match status" value="1"/>
</dbReference>
<dbReference type="SUPFAM" id="SSF52540">
    <property type="entry name" value="P-loop containing nucleoside triphosphate hydrolases"/>
    <property type="match status" value="1"/>
</dbReference>
<protein>
    <recommendedName>
        <fullName evidence="3">TPR-like protein</fullName>
    </recommendedName>
</protein>
<dbReference type="SUPFAM" id="SSF48452">
    <property type="entry name" value="TPR-like"/>
    <property type="match status" value="2"/>
</dbReference>
<dbReference type="InterPro" id="IPR053137">
    <property type="entry name" value="NLR-like"/>
</dbReference>
<dbReference type="SMART" id="SM00028">
    <property type="entry name" value="TPR"/>
    <property type="match status" value="4"/>
</dbReference>
<dbReference type="Gene3D" id="3.40.50.300">
    <property type="entry name" value="P-loop containing nucleotide triphosphate hydrolases"/>
    <property type="match status" value="1"/>
</dbReference>
<comment type="caution">
    <text evidence="1">The sequence shown here is derived from an EMBL/GenBank/DDBJ whole genome shotgun (WGS) entry which is preliminary data.</text>
</comment>
<dbReference type="AlphaFoldDB" id="A0A8H3EB76"/>
<feature type="non-terminal residue" evidence="1">
    <location>
        <position position="1"/>
    </location>
</feature>
<sequence>WLESCGERWLVIFDNADDHSTNIRKYIATRGRGGCVLITTRLPDLARLAVGPKSVCHLSSMSPVDATALLLRIACSTNQYIPKIDKEAAEKLVKEFGYLVLAIVHAGAYIAHSPSITIPYYLSQFPAQRQRMLESYKNLPNVAKLDERGDTVYTTWRMCYDQLQHKSRELLWLIAYLHYNGITEEMFKRAAQNMDSREYALPPNDREAQARDRVKQYLSRFLDSNGGWDSMKFAEVMADLRSYSLVEYDRMNLTYRVHVLVHDWAKTAVPQSPELAVECTATLLSLSIDWEKDAMSLAFKRQLGLHITGVLTGDFKLGLNHCQYFAQVYYCTGQWVQKAKLEEKLVEVFQRELGENDVQTWLAVHELALSYSQLGRWDNAVDLQTQVVDARRKILGEDSLATLASMNNLALTYSRLGRYNEAQRLGAQVVDVRKRVLGEEHPDTLTSMNNLASTYSHLGRYDEAQQLGDQVVDVRKRVLGEEHPSTLTSMSNLASTYSHLGRHDEAQQLGAQELDICKRVLGEEHPSTLTSMSNLASTYSNLGRYDEAQQLGAQVVELQKRVLGEEHPDTLTSMSGLALTYSRLGQ</sequence>
<evidence type="ECO:0000313" key="2">
    <source>
        <dbReference type="Proteomes" id="UP000663827"/>
    </source>
</evidence>
<dbReference type="PANTHER" id="PTHR46082">
    <property type="entry name" value="ATP/GTP-BINDING PROTEIN-RELATED"/>
    <property type="match status" value="1"/>
</dbReference>